<dbReference type="OrthoDB" id="1902587at2759"/>
<evidence type="ECO:0000256" key="1">
    <source>
        <dbReference type="ARBA" id="ARBA00000971"/>
    </source>
</evidence>
<dbReference type="PANTHER" id="PTHR43811">
    <property type="entry name" value="FKBP-TYPE PEPTIDYL-PROLYL CIS-TRANS ISOMERASE FKPA"/>
    <property type="match status" value="1"/>
</dbReference>
<dbReference type="Pfam" id="PF00254">
    <property type="entry name" value="FKBP_C"/>
    <property type="match status" value="1"/>
</dbReference>
<evidence type="ECO:0000313" key="9">
    <source>
        <dbReference type="Proteomes" id="UP001152799"/>
    </source>
</evidence>
<evidence type="ECO:0000259" key="7">
    <source>
        <dbReference type="PROSITE" id="PS50059"/>
    </source>
</evidence>
<dbReference type="InterPro" id="IPR046357">
    <property type="entry name" value="PPIase_dom_sf"/>
</dbReference>
<sequence length="342" mass="38454">MFWGLIMEPDRRYTQIVKRSFHISMASLDMNTSENGPAQVMCRYKDRNYLLCTLKNPDLLQCALDLDFKEGTEVSFATNGKAYIHLSGYLTEFEDEDGLSLEDLEEQEEEEADEEEIAEEVGDKRKKKKAVKDTPPAKKAKLNGFQLLNDAEEEESDDDDYQLEEENGDEEADSDEGEEVEGEDEEESSEDEDDVEEEEVKQEVKPKLSKKEKKKLQQEKEKAKKEPSLKKQVLKGGVSIQDLKEGDGPLAKNGSFITVYYEGRLEKNNKMFDSLTKGPGFRFRLGAGEVIKGWDKGIIGMKVGGVRKITCPPNVAYGAKGSPPAIPPSSTLLFTVTLKKIN</sequence>
<dbReference type="PIRSF" id="PIRSF001473">
    <property type="entry name" value="FK506-bp_FPR3"/>
    <property type="match status" value="1"/>
</dbReference>
<feature type="compositionally biased region" description="Acidic residues" evidence="6">
    <location>
        <begin position="150"/>
        <end position="200"/>
    </location>
</feature>
<dbReference type="GO" id="GO:0000785">
    <property type="term" value="C:chromatin"/>
    <property type="evidence" value="ECO:0007669"/>
    <property type="project" value="TreeGrafter"/>
</dbReference>
<dbReference type="EC" id="5.2.1.8" evidence="2 5"/>
<keyword evidence="9" id="KW-1185">Reference proteome</keyword>
<proteinExistence type="predicted"/>
<dbReference type="PANTHER" id="PTHR43811:SF19">
    <property type="entry name" value="39 KDA FK506-BINDING NUCLEAR PROTEIN"/>
    <property type="match status" value="1"/>
</dbReference>
<evidence type="ECO:0000256" key="6">
    <source>
        <dbReference type="SAM" id="MobiDB-lite"/>
    </source>
</evidence>
<keyword evidence="3 5" id="KW-0697">Rotamase</keyword>
<feature type="compositionally biased region" description="Acidic residues" evidence="6">
    <location>
        <begin position="103"/>
        <end position="120"/>
    </location>
</feature>
<reference evidence="8" key="1">
    <citation type="submission" date="2022-01" db="EMBL/GenBank/DDBJ databases">
        <authorList>
            <person name="King R."/>
        </authorList>
    </citation>
    <scope>NUCLEOTIDE SEQUENCE</scope>
</reference>
<feature type="domain" description="PPIase FKBP-type" evidence="7">
    <location>
        <begin position="254"/>
        <end position="342"/>
    </location>
</feature>
<evidence type="ECO:0000256" key="4">
    <source>
        <dbReference type="ARBA" id="ARBA00023235"/>
    </source>
</evidence>
<evidence type="ECO:0000313" key="8">
    <source>
        <dbReference type="EMBL" id="CAG9770013.1"/>
    </source>
</evidence>
<organism evidence="8 9">
    <name type="scientific">Ceutorhynchus assimilis</name>
    <name type="common">cabbage seed weevil</name>
    <dbReference type="NCBI Taxonomy" id="467358"/>
    <lineage>
        <taxon>Eukaryota</taxon>
        <taxon>Metazoa</taxon>
        <taxon>Ecdysozoa</taxon>
        <taxon>Arthropoda</taxon>
        <taxon>Hexapoda</taxon>
        <taxon>Insecta</taxon>
        <taxon>Pterygota</taxon>
        <taxon>Neoptera</taxon>
        <taxon>Endopterygota</taxon>
        <taxon>Coleoptera</taxon>
        <taxon>Polyphaga</taxon>
        <taxon>Cucujiformia</taxon>
        <taxon>Curculionidae</taxon>
        <taxon>Ceutorhynchinae</taxon>
        <taxon>Ceutorhynchus</taxon>
    </lineage>
</organism>
<dbReference type="GO" id="GO:0005730">
    <property type="term" value="C:nucleolus"/>
    <property type="evidence" value="ECO:0007669"/>
    <property type="project" value="TreeGrafter"/>
</dbReference>
<evidence type="ECO:0000256" key="2">
    <source>
        <dbReference type="ARBA" id="ARBA00013194"/>
    </source>
</evidence>
<dbReference type="InterPro" id="IPR023566">
    <property type="entry name" value="PPIase_Fpr3/Fpr4-like"/>
</dbReference>
<dbReference type="AlphaFoldDB" id="A0A9N9QL87"/>
<protein>
    <recommendedName>
        <fullName evidence="2 5">peptidylprolyl isomerase</fullName>
        <ecNumber evidence="2 5">5.2.1.8</ecNumber>
    </recommendedName>
</protein>
<accession>A0A9N9QL87</accession>
<feature type="region of interest" description="Disordered" evidence="6">
    <location>
        <begin position="103"/>
        <end position="230"/>
    </location>
</feature>
<comment type="catalytic activity">
    <reaction evidence="1 5">
        <text>[protein]-peptidylproline (omega=180) = [protein]-peptidylproline (omega=0)</text>
        <dbReference type="Rhea" id="RHEA:16237"/>
        <dbReference type="Rhea" id="RHEA-COMP:10747"/>
        <dbReference type="Rhea" id="RHEA-COMP:10748"/>
        <dbReference type="ChEBI" id="CHEBI:83833"/>
        <dbReference type="ChEBI" id="CHEBI:83834"/>
        <dbReference type="EC" id="5.2.1.8"/>
    </reaction>
</comment>
<dbReference type="Pfam" id="PF17800">
    <property type="entry name" value="NPL"/>
    <property type="match status" value="1"/>
</dbReference>
<name>A0A9N9QL87_9CUCU</name>
<keyword evidence="4 5" id="KW-0413">Isomerase</keyword>
<dbReference type="PROSITE" id="PS50059">
    <property type="entry name" value="FKBP_PPIASE"/>
    <property type="match status" value="1"/>
</dbReference>
<evidence type="ECO:0000256" key="3">
    <source>
        <dbReference type="ARBA" id="ARBA00023110"/>
    </source>
</evidence>
<dbReference type="InterPro" id="IPR001179">
    <property type="entry name" value="PPIase_FKBP_dom"/>
</dbReference>
<dbReference type="SUPFAM" id="SSF54534">
    <property type="entry name" value="FKBP-like"/>
    <property type="match status" value="1"/>
</dbReference>
<dbReference type="InterPro" id="IPR041232">
    <property type="entry name" value="NPL"/>
</dbReference>
<gene>
    <name evidence="8" type="ORF">CEUTPL_LOCUS10481</name>
</gene>
<dbReference type="Gene3D" id="2.60.120.340">
    <property type="entry name" value="Nucleoplasmin core domain"/>
    <property type="match status" value="1"/>
</dbReference>
<dbReference type="FunFam" id="3.10.50.40:FF:000006">
    <property type="entry name" value="Peptidyl-prolyl cis-trans isomerase"/>
    <property type="match status" value="1"/>
</dbReference>
<dbReference type="EMBL" id="OU892282">
    <property type="protein sequence ID" value="CAG9770013.1"/>
    <property type="molecule type" value="Genomic_DNA"/>
</dbReference>
<dbReference type="Gene3D" id="3.10.50.40">
    <property type="match status" value="1"/>
</dbReference>
<evidence type="ECO:0000256" key="5">
    <source>
        <dbReference type="PROSITE-ProRule" id="PRU00277"/>
    </source>
</evidence>
<dbReference type="GO" id="GO:0003755">
    <property type="term" value="F:peptidyl-prolyl cis-trans isomerase activity"/>
    <property type="evidence" value="ECO:0007669"/>
    <property type="project" value="UniProtKB-KW"/>
</dbReference>
<dbReference type="Proteomes" id="UP001152799">
    <property type="component" value="Chromosome 6"/>
</dbReference>
<feature type="compositionally biased region" description="Basic and acidic residues" evidence="6">
    <location>
        <begin position="215"/>
        <end position="229"/>
    </location>
</feature>